<evidence type="ECO:0000256" key="2">
    <source>
        <dbReference type="ARBA" id="ARBA00022679"/>
    </source>
</evidence>
<evidence type="ECO:0000256" key="1">
    <source>
        <dbReference type="ARBA" id="ARBA00013258"/>
    </source>
</evidence>
<dbReference type="SUPFAM" id="SSF52151">
    <property type="entry name" value="FabD/lysophospholipase-like"/>
    <property type="match status" value="1"/>
</dbReference>
<dbReference type="InterPro" id="IPR016035">
    <property type="entry name" value="Acyl_Trfase/lysoPLipase"/>
</dbReference>
<evidence type="ECO:0000256" key="3">
    <source>
        <dbReference type="ARBA" id="ARBA00023315"/>
    </source>
</evidence>
<comment type="catalytic activity">
    <reaction evidence="4">
        <text>holo-[ACP] + malonyl-CoA = malonyl-[ACP] + CoA</text>
        <dbReference type="Rhea" id="RHEA:41792"/>
        <dbReference type="Rhea" id="RHEA-COMP:9623"/>
        <dbReference type="Rhea" id="RHEA-COMP:9685"/>
        <dbReference type="ChEBI" id="CHEBI:57287"/>
        <dbReference type="ChEBI" id="CHEBI:57384"/>
        <dbReference type="ChEBI" id="CHEBI:64479"/>
        <dbReference type="ChEBI" id="CHEBI:78449"/>
        <dbReference type="EC" id="2.3.1.39"/>
    </reaction>
</comment>
<proteinExistence type="predicted"/>
<dbReference type="InterPro" id="IPR050858">
    <property type="entry name" value="Mal-CoA-ACP_Trans/PKS_FabD"/>
</dbReference>
<dbReference type="SMART" id="SM00827">
    <property type="entry name" value="PKS_AT"/>
    <property type="match status" value="1"/>
</dbReference>
<dbReference type="Pfam" id="PF00698">
    <property type="entry name" value="Acyl_transf_1"/>
    <property type="match status" value="1"/>
</dbReference>
<dbReference type="PRINTS" id="PR01483">
    <property type="entry name" value="FASYNTHASE"/>
</dbReference>
<dbReference type="EC" id="2.3.1.39" evidence="1"/>
<dbReference type="InterPro" id="IPR003965">
    <property type="entry name" value="Fatty_acid_synthase"/>
</dbReference>
<sequence>MDGTKKTSEMPMSTFILTNYLFQSTAGIEKSHCAIVFPGQGAQYVGMGKDLYATFASAREVFDEADDALGGGLKKLAFEGQQEKLKLTENAQPAILTTSVAILRVLESLIKEEFGFDIGSACSYALGHSLGEYSALVATKSLSLYDAVKLVRLRGESISKAVAQHKVSTAISALVVSGNNLDKLEESMEEIRANLPDGELVELANINSVCILLAANNYVLTMKILTVSLIQSFQVVISGTTRGVDDASRILQSKQIAARAVDLPVSAPFHCVLMQPAADLMVDALTETKFKQPIVPIISNVTAKPITSIAEIPSLLVRQITATVQWQKSIKYCKERDIDSFIAFGPGKVLANLLRKEYPMDLVRSMANAEDIMSHASELVTKNSDS</sequence>
<dbReference type="PANTHER" id="PTHR42681">
    <property type="entry name" value="MALONYL-COA-ACYL CARRIER PROTEIN TRANSACYLASE, MITOCHONDRIAL"/>
    <property type="match status" value="1"/>
</dbReference>
<dbReference type="EMBL" id="CAJVPJ010000777">
    <property type="protein sequence ID" value="CAG8555811.1"/>
    <property type="molecule type" value="Genomic_DNA"/>
</dbReference>
<organism evidence="6 7">
    <name type="scientific">Paraglomus occultum</name>
    <dbReference type="NCBI Taxonomy" id="144539"/>
    <lineage>
        <taxon>Eukaryota</taxon>
        <taxon>Fungi</taxon>
        <taxon>Fungi incertae sedis</taxon>
        <taxon>Mucoromycota</taxon>
        <taxon>Glomeromycotina</taxon>
        <taxon>Glomeromycetes</taxon>
        <taxon>Paraglomerales</taxon>
        <taxon>Paraglomeraceae</taxon>
        <taxon>Paraglomus</taxon>
    </lineage>
</organism>
<dbReference type="InterPro" id="IPR014043">
    <property type="entry name" value="Acyl_transferase_dom"/>
</dbReference>
<dbReference type="AlphaFoldDB" id="A0A9N9FTW5"/>
<feature type="domain" description="Malonyl-CoA:ACP transacylase (MAT)" evidence="5">
    <location>
        <begin position="36"/>
        <end position="366"/>
    </location>
</feature>
<dbReference type="InterPro" id="IPR001227">
    <property type="entry name" value="Ac_transferase_dom_sf"/>
</dbReference>
<evidence type="ECO:0000259" key="5">
    <source>
        <dbReference type="SMART" id="SM00827"/>
    </source>
</evidence>
<reference evidence="6" key="1">
    <citation type="submission" date="2021-06" db="EMBL/GenBank/DDBJ databases">
        <authorList>
            <person name="Kallberg Y."/>
            <person name="Tangrot J."/>
            <person name="Rosling A."/>
        </authorList>
    </citation>
    <scope>NUCLEOTIDE SEQUENCE</scope>
    <source>
        <strain evidence="6">IA702</strain>
    </source>
</reference>
<dbReference type="OrthoDB" id="541883at2759"/>
<keyword evidence="3" id="KW-0012">Acyltransferase</keyword>
<dbReference type="GO" id="GO:0005739">
    <property type="term" value="C:mitochondrion"/>
    <property type="evidence" value="ECO:0007669"/>
    <property type="project" value="TreeGrafter"/>
</dbReference>
<keyword evidence="7" id="KW-1185">Reference proteome</keyword>
<dbReference type="GO" id="GO:0004314">
    <property type="term" value="F:[acyl-carrier-protein] S-malonyltransferase activity"/>
    <property type="evidence" value="ECO:0007669"/>
    <property type="project" value="UniProtKB-EC"/>
</dbReference>
<name>A0A9N9FTW5_9GLOM</name>
<dbReference type="GO" id="GO:0005835">
    <property type="term" value="C:fatty acid synthase complex"/>
    <property type="evidence" value="ECO:0007669"/>
    <property type="project" value="InterPro"/>
</dbReference>
<evidence type="ECO:0000313" key="6">
    <source>
        <dbReference type="EMBL" id="CAG8555811.1"/>
    </source>
</evidence>
<dbReference type="GO" id="GO:0006633">
    <property type="term" value="P:fatty acid biosynthetic process"/>
    <property type="evidence" value="ECO:0007669"/>
    <property type="project" value="InterPro"/>
</dbReference>
<dbReference type="GO" id="GO:0004312">
    <property type="term" value="F:fatty acid synthase activity"/>
    <property type="evidence" value="ECO:0007669"/>
    <property type="project" value="InterPro"/>
</dbReference>
<accession>A0A9N9FTW5</accession>
<dbReference type="Proteomes" id="UP000789572">
    <property type="component" value="Unassembled WGS sequence"/>
</dbReference>
<dbReference type="PANTHER" id="PTHR42681:SF1">
    <property type="entry name" value="MALONYL-COA-ACYL CARRIER PROTEIN TRANSACYLASE, MITOCHONDRIAL"/>
    <property type="match status" value="1"/>
</dbReference>
<evidence type="ECO:0000313" key="7">
    <source>
        <dbReference type="Proteomes" id="UP000789572"/>
    </source>
</evidence>
<evidence type="ECO:0000256" key="4">
    <source>
        <dbReference type="ARBA" id="ARBA00048462"/>
    </source>
</evidence>
<dbReference type="Gene3D" id="3.30.70.250">
    <property type="entry name" value="Malonyl-CoA ACP transacylase, ACP-binding"/>
    <property type="match status" value="1"/>
</dbReference>
<comment type="caution">
    <text evidence="6">The sequence shown here is derived from an EMBL/GenBank/DDBJ whole genome shotgun (WGS) entry which is preliminary data.</text>
</comment>
<gene>
    <name evidence="6" type="ORF">POCULU_LOCUS5257</name>
</gene>
<keyword evidence="2" id="KW-0808">Transferase</keyword>
<dbReference type="Gene3D" id="3.40.366.10">
    <property type="entry name" value="Malonyl-Coenzyme A Acyl Carrier Protein, domain 2"/>
    <property type="match status" value="1"/>
</dbReference>
<feature type="non-terminal residue" evidence="6">
    <location>
        <position position="386"/>
    </location>
</feature>
<protein>
    <recommendedName>
        <fullName evidence="1">[acyl-carrier-protein] S-malonyltransferase</fullName>
        <ecNumber evidence="1">2.3.1.39</ecNumber>
    </recommendedName>
</protein>